<keyword evidence="1" id="KW-0863">Zinc-finger</keyword>
<accession>A0A0V0IXS4</accession>
<evidence type="ECO:0000313" key="4">
    <source>
        <dbReference type="EMBL" id="JAP36758.1"/>
    </source>
</evidence>
<keyword evidence="1" id="KW-0479">Metal-binding</keyword>
<dbReference type="AlphaFoldDB" id="A0A0V0IXS4"/>
<feature type="compositionally biased region" description="Polar residues" evidence="2">
    <location>
        <begin position="1"/>
        <end position="32"/>
    </location>
</feature>
<feature type="region of interest" description="Disordered" evidence="2">
    <location>
        <begin position="402"/>
        <end position="436"/>
    </location>
</feature>
<feature type="domain" description="CCHC-type" evidence="3">
    <location>
        <begin position="388"/>
        <end position="402"/>
    </location>
</feature>
<feature type="region of interest" description="Disordered" evidence="2">
    <location>
        <begin position="1"/>
        <end position="80"/>
    </location>
</feature>
<name>A0A0V0IXS4_SOLCH</name>
<dbReference type="InterPro" id="IPR001878">
    <property type="entry name" value="Znf_CCHC"/>
</dbReference>
<dbReference type="EMBL" id="GEDG01001410">
    <property type="protein sequence ID" value="JAP36976.1"/>
    <property type="molecule type" value="Transcribed_RNA"/>
</dbReference>
<dbReference type="PANTHER" id="PTHR34482:SF36">
    <property type="entry name" value="RETROTRANSPOSON GAG DOMAIN-CONTAINING PROTEIN"/>
    <property type="match status" value="1"/>
</dbReference>
<dbReference type="PROSITE" id="PS50158">
    <property type="entry name" value="ZF_CCHC"/>
    <property type="match status" value="1"/>
</dbReference>
<dbReference type="SMART" id="SM00343">
    <property type="entry name" value="ZnF_C2HC"/>
    <property type="match status" value="1"/>
</dbReference>
<dbReference type="EMBL" id="GEDG01001755">
    <property type="protein sequence ID" value="JAP36632.1"/>
    <property type="molecule type" value="Transcribed_RNA"/>
</dbReference>
<reference evidence="4" key="1">
    <citation type="submission" date="2015-12" db="EMBL/GenBank/DDBJ databases">
        <title>Gene expression during late stages of embryo sac development: a critical building block for successful pollen-pistil interactions.</title>
        <authorList>
            <person name="Liu Y."/>
            <person name="Joly V."/>
            <person name="Sabar M."/>
            <person name="Matton D.P."/>
        </authorList>
    </citation>
    <scope>NUCLEOTIDE SEQUENCE</scope>
</reference>
<feature type="compositionally biased region" description="Gly residues" evidence="2">
    <location>
        <begin position="427"/>
        <end position="436"/>
    </location>
</feature>
<dbReference type="Gene3D" id="4.10.60.10">
    <property type="entry name" value="Zinc finger, CCHC-type"/>
    <property type="match status" value="1"/>
</dbReference>
<dbReference type="Pfam" id="PF03732">
    <property type="entry name" value="Retrotrans_gag"/>
    <property type="match status" value="1"/>
</dbReference>
<dbReference type="InterPro" id="IPR036875">
    <property type="entry name" value="Znf_CCHC_sf"/>
</dbReference>
<evidence type="ECO:0000256" key="1">
    <source>
        <dbReference type="PROSITE-ProRule" id="PRU00047"/>
    </source>
</evidence>
<dbReference type="GO" id="GO:0008270">
    <property type="term" value="F:zinc ion binding"/>
    <property type="evidence" value="ECO:0007669"/>
    <property type="project" value="UniProtKB-KW"/>
</dbReference>
<evidence type="ECO:0000259" key="3">
    <source>
        <dbReference type="PROSITE" id="PS50158"/>
    </source>
</evidence>
<sequence length="486" mass="52940">MARTRLSNGRATTGVSEAPNVTSARQPTSSTWGRDRARRTGRGEVRNATTGNRNTTIRTSREVTPERSASPPPTSQENATAGVLASMQKAIESLVNRMDRQERDGQHSVATPQTHAPLQTPARTYTFGNKEVSLQEFLKLKSPKFTGSDSSADPQSFLDGTFKALRALGCSSERSVELAAYKLEDMANTWYEIVLLGRPAGAAPLKWDEFTKLFMDNFLPNSQRQKYATQFERLVQTPDMDVATYNAKFCKLARYAPLLVPTEADRVQRFVHGLVSRLFNALAPNMSTMTYSEAVDLARKIEDKGREERATYDVRKKAKIGGSYSGDLGANHRTENQGRQQQGSQTGIDTVLSAQGHHNSGQMYAIAPSCQTCGKSHVGQCRVVTGGCFRCGQLGHRIRDCPLPPRNPTQTSAQIAAPAQTTHNGSGNTGTGNRGRGVGDYFTGNHGQGNAGRSQSRVFALTKQDVQASNAVVTENSSGIEEDFIN</sequence>
<dbReference type="EMBL" id="GEDG01001629">
    <property type="protein sequence ID" value="JAP36758.1"/>
    <property type="molecule type" value="Transcribed_RNA"/>
</dbReference>
<feature type="region of interest" description="Disordered" evidence="2">
    <location>
        <begin position="323"/>
        <end position="346"/>
    </location>
</feature>
<feature type="compositionally biased region" description="Polar residues" evidence="2">
    <location>
        <begin position="337"/>
        <end position="346"/>
    </location>
</feature>
<proteinExistence type="predicted"/>
<keyword evidence="1" id="KW-0862">Zinc</keyword>
<dbReference type="GO" id="GO:0003676">
    <property type="term" value="F:nucleic acid binding"/>
    <property type="evidence" value="ECO:0007669"/>
    <property type="project" value="InterPro"/>
</dbReference>
<dbReference type="PANTHER" id="PTHR34482">
    <property type="entry name" value="DNA DAMAGE-INDUCIBLE PROTEIN 1-LIKE"/>
    <property type="match status" value="1"/>
</dbReference>
<organism evidence="4">
    <name type="scientific">Solanum chacoense</name>
    <name type="common">Chaco potato</name>
    <dbReference type="NCBI Taxonomy" id="4108"/>
    <lineage>
        <taxon>Eukaryota</taxon>
        <taxon>Viridiplantae</taxon>
        <taxon>Streptophyta</taxon>
        <taxon>Embryophyta</taxon>
        <taxon>Tracheophyta</taxon>
        <taxon>Spermatophyta</taxon>
        <taxon>Magnoliopsida</taxon>
        <taxon>eudicotyledons</taxon>
        <taxon>Gunneridae</taxon>
        <taxon>Pentapetalae</taxon>
        <taxon>asterids</taxon>
        <taxon>lamiids</taxon>
        <taxon>Solanales</taxon>
        <taxon>Solanaceae</taxon>
        <taxon>Solanoideae</taxon>
        <taxon>Solaneae</taxon>
        <taxon>Solanum</taxon>
    </lineage>
</organism>
<feature type="compositionally biased region" description="Polar residues" evidence="2">
    <location>
        <begin position="47"/>
        <end position="58"/>
    </location>
</feature>
<protein>
    <submittedName>
        <fullName evidence="4">Putative ovule protein</fullName>
    </submittedName>
</protein>
<dbReference type="Pfam" id="PF00098">
    <property type="entry name" value="zf-CCHC"/>
    <property type="match status" value="1"/>
</dbReference>
<evidence type="ECO:0000256" key="2">
    <source>
        <dbReference type="SAM" id="MobiDB-lite"/>
    </source>
</evidence>
<dbReference type="InterPro" id="IPR005162">
    <property type="entry name" value="Retrotrans_gag_dom"/>
</dbReference>
<dbReference type="SUPFAM" id="SSF57756">
    <property type="entry name" value="Retrovirus zinc finger-like domains"/>
    <property type="match status" value="1"/>
</dbReference>